<protein>
    <recommendedName>
        <fullName evidence="3">GIY-YIG domain-containing protein</fullName>
    </recommendedName>
</protein>
<dbReference type="STRING" id="225004.SAMN02745152_00212"/>
<evidence type="ECO:0000313" key="2">
    <source>
        <dbReference type="Proteomes" id="UP000190395"/>
    </source>
</evidence>
<evidence type="ECO:0008006" key="3">
    <source>
        <dbReference type="Google" id="ProtNLM"/>
    </source>
</evidence>
<dbReference type="RefSeq" id="WP_078929964.1">
    <property type="nucleotide sequence ID" value="NZ_FUXC01000001.1"/>
</dbReference>
<proteinExistence type="predicted"/>
<organism evidence="1 2">
    <name type="scientific">Treponema berlinense</name>
    <dbReference type="NCBI Taxonomy" id="225004"/>
    <lineage>
        <taxon>Bacteria</taxon>
        <taxon>Pseudomonadati</taxon>
        <taxon>Spirochaetota</taxon>
        <taxon>Spirochaetia</taxon>
        <taxon>Spirochaetales</taxon>
        <taxon>Treponemataceae</taxon>
        <taxon>Treponema</taxon>
    </lineage>
</organism>
<sequence length="146" mass="16987">MHKLLQSYNLHKIKLLFHGFDLKVIEPNNDIELNQYADSLFTSFSIDSPEYEDKKGVFVFTVDGSVVYVGMTNDSLKKVMMGTYGNIIPRKLHKDGQLTACRLSAFLNENHNKNIELWFIACDDKEKNKQIKNELIDEYKPEINKR</sequence>
<name>A0A1T4KLJ6_9SPIR</name>
<keyword evidence="2" id="KW-1185">Reference proteome</keyword>
<dbReference type="AlphaFoldDB" id="A0A1T4KLJ6"/>
<dbReference type="EMBL" id="FUXC01000001">
    <property type="protein sequence ID" value="SJZ43270.1"/>
    <property type="molecule type" value="Genomic_DNA"/>
</dbReference>
<dbReference type="GeneID" id="303366493"/>
<reference evidence="1 2" key="1">
    <citation type="submission" date="2017-02" db="EMBL/GenBank/DDBJ databases">
        <authorList>
            <person name="Peterson S.W."/>
        </authorList>
    </citation>
    <scope>NUCLEOTIDE SEQUENCE [LARGE SCALE GENOMIC DNA]</scope>
    <source>
        <strain evidence="1 2">ATCC BAA-909</strain>
    </source>
</reference>
<evidence type="ECO:0000313" key="1">
    <source>
        <dbReference type="EMBL" id="SJZ43270.1"/>
    </source>
</evidence>
<gene>
    <name evidence="1" type="ORF">SAMN02745152_00212</name>
</gene>
<accession>A0A1T4KLJ6</accession>
<dbReference type="Proteomes" id="UP000190395">
    <property type="component" value="Unassembled WGS sequence"/>
</dbReference>